<accession>A0AAP9DXR4</accession>
<reference evidence="2 5" key="2">
    <citation type="submission" date="2022-05" db="EMBL/GenBank/DDBJ databases">
        <title>Genome Sequencing of Bee-Associated Microbes.</title>
        <authorList>
            <person name="Dunlap C."/>
        </authorList>
    </citation>
    <scope>NUCLEOTIDE SEQUENCE [LARGE SCALE GENOMIC DNA]</scope>
    <source>
        <strain evidence="2 5">NRRL B-14613</strain>
    </source>
</reference>
<organism evidence="3 4">
    <name type="scientific">Paenibacillus thiaminolyticus</name>
    <name type="common">Bacillus thiaminolyticus</name>
    <dbReference type="NCBI Taxonomy" id="49283"/>
    <lineage>
        <taxon>Bacteria</taxon>
        <taxon>Bacillati</taxon>
        <taxon>Bacillota</taxon>
        <taxon>Bacilli</taxon>
        <taxon>Bacillales</taxon>
        <taxon>Paenibacillaceae</taxon>
        <taxon>Paenibacillus</taxon>
    </lineage>
</organism>
<keyword evidence="5" id="KW-1185">Reference proteome</keyword>
<evidence type="ECO:0000313" key="2">
    <source>
        <dbReference type="EMBL" id="MCY9609960.1"/>
    </source>
</evidence>
<evidence type="ECO:0000313" key="3">
    <source>
        <dbReference type="EMBL" id="QDM45664.1"/>
    </source>
</evidence>
<keyword evidence="1" id="KW-0812">Transmembrane</keyword>
<keyword evidence="1" id="KW-1133">Transmembrane helix</keyword>
<sequence length="105" mass="12017">MNDRHWREALQEEMMPVAFTEKMKQEVIADAKPSLWEREIRIPLRLAIPGLFLLLVLALSPLLLPRGTGESDRMAMDETAALEDSFVYMGGIYIRASLLEKEGRE</sequence>
<evidence type="ECO:0000313" key="4">
    <source>
        <dbReference type="Proteomes" id="UP000315377"/>
    </source>
</evidence>
<proteinExistence type="predicted"/>
<name>A0AAP9DXR4_PANTH</name>
<dbReference type="AlphaFoldDB" id="A0AAP9DXR4"/>
<protein>
    <submittedName>
        <fullName evidence="3">Uncharacterized protein</fullName>
    </submittedName>
</protein>
<dbReference type="EMBL" id="CP041405">
    <property type="protein sequence ID" value="QDM45664.1"/>
    <property type="molecule type" value="Genomic_DNA"/>
</dbReference>
<gene>
    <name evidence="3" type="ORF">FLT43_20895</name>
    <name evidence="2" type="ORF">M5W83_22650</name>
</gene>
<reference evidence="3 4" key="1">
    <citation type="submission" date="2019-07" db="EMBL/GenBank/DDBJ databases">
        <title>Paenibacillus thiaminolyticus NRRL B-4156.</title>
        <authorList>
            <person name="Hehnly C."/>
            <person name="Zhang L."/>
        </authorList>
    </citation>
    <scope>NUCLEOTIDE SEQUENCE [LARGE SCALE GENOMIC DNA]</scope>
    <source>
        <strain evidence="3 4">NRRL B-4156</strain>
    </source>
</reference>
<keyword evidence="1" id="KW-0472">Membrane</keyword>
<dbReference type="Proteomes" id="UP001209276">
    <property type="component" value="Unassembled WGS sequence"/>
</dbReference>
<evidence type="ECO:0000313" key="5">
    <source>
        <dbReference type="Proteomes" id="UP001209276"/>
    </source>
</evidence>
<evidence type="ECO:0000256" key="1">
    <source>
        <dbReference type="SAM" id="Phobius"/>
    </source>
</evidence>
<dbReference type="EMBL" id="JAMDMM010000046">
    <property type="protein sequence ID" value="MCY9609960.1"/>
    <property type="molecule type" value="Genomic_DNA"/>
</dbReference>
<feature type="transmembrane region" description="Helical" evidence="1">
    <location>
        <begin position="42"/>
        <end position="64"/>
    </location>
</feature>
<dbReference type="Proteomes" id="UP000315377">
    <property type="component" value="Chromosome"/>
</dbReference>
<dbReference type="RefSeq" id="WP_087442722.1">
    <property type="nucleotide sequence ID" value="NZ_CABMNB010000027.1"/>
</dbReference>
<dbReference type="GeneID" id="76998421"/>